<accession>A0A1L3ZRV5</accession>
<evidence type="ECO:0000256" key="2">
    <source>
        <dbReference type="SAM" id="Phobius"/>
    </source>
</evidence>
<name>A0A1L3ZRV5_9SPHN</name>
<protein>
    <submittedName>
        <fullName evidence="3">Uncharacterized protein</fullName>
    </submittedName>
</protein>
<organism evidence="3 4">
    <name type="scientific">Tardibacter chloracetimidivorans</name>
    <dbReference type="NCBI Taxonomy" id="1921510"/>
    <lineage>
        <taxon>Bacteria</taxon>
        <taxon>Pseudomonadati</taxon>
        <taxon>Pseudomonadota</taxon>
        <taxon>Alphaproteobacteria</taxon>
        <taxon>Sphingomonadales</taxon>
        <taxon>Sphingomonadaceae</taxon>
        <taxon>Tardibacter</taxon>
    </lineage>
</organism>
<evidence type="ECO:0000256" key="1">
    <source>
        <dbReference type="SAM" id="MobiDB-lite"/>
    </source>
</evidence>
<dbReference type="EMBL" id="CP018221">
    <property type="protein sequence ID" value="API58361.1"/>
    <property type="molecule type" value="Genomic_DNA"/>
</dbReference>
<dbReference type="RefSeq" id="WP_072595934.1">
    <property type="nucleotide sequence ID" value="NZ_CP018221.1"/>
</dbReference>
<gene>
    <name evidence="3" type="ORF">BSL82_02765</name>
</gene>
<feature type="transmembrane region" description="Helical" evidence="2">
    <location>
        <begin position="68"/>
        <end position="90"/>
    </location>
</feature>
<sequence>MDRPRQPGEWKNPDRERSELEKGWPPHVWGIGLDRLGYLGVDQDANLYWDGKPIEISRQVDLKFWQKVGAVLVTISAIVGAGAAVASAIADWVRP</sequence>
<dbReference type="AlphaFoldDB" id="A0A1L3ZRV5"/>
<keyword evidence="2" id="KW-0812">Transmembrane</keyword>
<feature type="region of interest" description="Disordered" evidence="1">
    <location>
        <begin position="1"/>
        <end position="21"/>
    </location>
</feature>
<keyword evidence="2" id="KW-0472">Membrane</keyword>
<dbReference type="KEGG" id="sphj:BSL82_02765"/>
<keyword evidence="4" id="KW-1185">Reference proteome</keyword>
<evidence type="ECO:0000313" key="3">
    <source>
        <dbReference type="EMBL" id="API58361.1"/>
    </source>
</evidence>
<proteinExistence type="predicted"/>
<dbReference type="Proteomes" id="UP000182063">
    <property type="component" value="Chromosome"/>
</dbReference>
<keyword evidence="2" id="KW-1133">Transmembrane helix</keyword>
<evidence type="ECO:0000313" key="4">
    <source>
        <dbReference type="Proteomes" id="UP000182063"/>
    </source>
</evidence>
<reference evidence="4" key="1">
    <citation type="submission" date="2016-11" db="EMBL/GenBank/DDBJ databases">
        <title>Complete Genome Sequence of alachlor-degrading Sphingomonas sp. strain JJ-A5.</title>
        <authorList>
            <person name="Lee H."/>
            <person name="Ka J.-O."/>
        </authorList>
    </citation>
    <scope>NUCLEOTIDE SEQUENCE [LARGE SCALE GENOMIC DNA]</scope>
    <source>
        <strain evidence="4">JJ-A5</strain>
    </source>
</reference>
<dbReference type="OrthoDB" id="8086130at2"/>